<reference evidence="2" key="1">
    <citation type="submission" date="2021-12" db="EMBL/GenBank/DDBJ databases">
        <authorList>
            <person name="King R."/>
        </authorList>
    </citation>
    <scope>NUCLEOTIDE SEQUENCE</scope>
</reference>
<feature type="coiled-coil region" evidence="1">
    <location>
        <begin position="419"/>
        <end position="453"/>
    </location>
</feature>
<keyword evidence="1" id="KW-0175">Coiled coil</keyword>
<feature type="coiled-coil region" evidence="1">
    <location>
        <begin position="182"/>
        <end position="233"/>
    </location>
</feature>
<evidence type="ECO:0000313" key="3">
    <source>
        <dbReference type="Proteomes" id="UP001154078"/>
    </source>
</evidence>
<gene>
    <name evidence="2" type="ORF">MELIAE_LOCUS13247</name>
</gene>
<accession>A0A9P0FNY5</accession>
<feature type="coiled-coil region" evidence="1">
    <location>
        <begin position="32"/>
        <end position="136"/>
    </location>
</feature>
<dbReference type="EMBL" id="OV121140">
    <property type="protein sequence ID" value="CAH0564782.1"/>
    <property type="molecule type" value="Genomic_DNA"/>
</dbReference>
<proteinExistence type="predicted"/>
<organism evidence="2 3">
    <name type="scientific">Brassicogethes aeneus</name>
    <name type="common">Rape pollen beetle</name>
    <name type="synonym">Meligethes aeneus</name>
    <dbReference type="NCBI Taxonomy" id="1431903"/>
    <lineage>
        <taxon>Eukaryota</taxon>
        <taxon>Metazoa</taxon>
        <taxon>Ecdysozoa</taxon>
        <taxon>Arthropoda</taxon>
        <taxon>Hexapoda</taxon>
        <taxon>Insecta</taxon>
        <taxon>Pterygota</taxon>
        <taxon>Neoptera</taxon>
        <taxon>Endopterygota</taxon>
        <taxon>Coleoptera</taxon>
        <taxon>Polyphaga</taxon>
        <taxon>Cucujiformia</taxon>
        <taxon>Nitidulidae</taxon>
        <taxon>Meligethinae</taxon>
        <taxon>Brassicogethes</taxon>
    </lineage>
</organism>
<feature type="coiled-coil region" evidence="1">
    <location>
        <begin position="272"/>
        <end position="306"/>
    </location>
</feature>
<keyword evidence="3" id="KW-1185">Reference proteome</keyword>
<protein>
    <submittedName>
        <fullName evidence="2">Uncharacterized protein</fullName>
    </submittedName>
</protein>
<evidence type="ECO:0000256" key="1">
    <source>
        <dbReference type="SAM" id="Coils"/>
    </source>
</evidence>
<dbReference type="Proteomes" id="UP001154078">
    <property type="component" value="Chromosome 9"/>
</dbReference>
<dbReference type="OrthoDB" id="6691415at2759"/>
<dbReference type="AlphaFoldDB" id="A0A9P0FNY5"/>
<sequence length="502" mass="57875">MNPDIIKLLNELKTNITTQSSLTEIEDLDKSFRELKTELLIKNEQVSQLRKDLEASNAKNQDLTLQLEKATRTMQENACNLNLAVNKMRQTDDQLREIKNAFLIQNMHYKMVEAEAKALKETNQKISRENSEFSRKLEVFATKSKCEGVLREQITGSKNKIEASMAEIKCLMDKVANEHDSMRKLGNDVEKTKEEITREKSAAEEVQRIASERDNLEKLYIESQAKFEKLEELLKPNASSFASATFVELILGKWHESQKNYETSMTVRNDTLEKLGNELKNEKIANEKLILENEKLRDDCQKHASEVALIKIEKTGPEQEFSRIKNRAADKKRASLAAEKRFESFEREKSGLDVAAGKSDAYESKCEAVLREQITGSKNKIEASMAEIKCLMDKVANEHDSMRKLGNDVEKTKEDITREKSAAEEVQRIASERDNLEKLYIESQAKFEKLEELLKPNASSFASATFVELILGKWRESQKKYKSQKRYVEKIKQRLKERENRE</sequence>
<name>A0A9P0FNY5_BRAAE</name>
<evidence type="ECO:0000313" key="2">
    <source>
        <dbReference type="EMBL" id="CAH0564782.1"/>
    </source>
</evidence>